<feature type="region of interest" description="Disordered" evidence="1">
    <location>
        <begin position="326"/>
        <end position="388"/>
    </location>
</feature>
<sequence length="425" mass="46806">MSECWFMGHYQSMLKRAAKNVIKVNPTYVSKPDAVAQPLANTEAKTIAEMKPASTVSTKTIHPLGSNSTALVLPPPKLAVLVSLADSRPISFPVFTANCPAGLPERPPSTSARLPPPVSHHQSHRKQPSIPSRPMNIGPYRNGIDPEHHLLVVDGSKSRFPTTNPVPSAEAAEREALARAASAGQQKEDSLRHSANNQTHSVDFSQAPSSPSLPVDPVARLSNLTSSVPKVTRSTNTPPGTNHDEEVMHPPAFPSAPRADSIRRDRTFQNNLGAHPHLPSHPSSHVSTSTTASPRTRNVVNKRPNDENTSLWSCDERDSYDRRYKQDHRQLRDEPSRTRPHSVESIRSVRSGRDKDKHNNGSDCSEKRKQSRSSSDRHRDHGERISKRRKIQLATSVIKRNNHITEIVTSMIGTIETIGAEGCSF</sequence>
<keyword evidence="3" id="KW-1185">Reference proteome</keyword>
<reference evidence="2 3" key="1">
    <citation type="submission" date="2015-08" db="EMBL/GenBank/DDBJ databases">
        <title>Next Generation Sequencing and Analysis of the Genome of Puccinia sorghi L Schw, the Causal Agent of Maize Common Rust.</title>
        <authorList>
            <person name="Rochi L."/>
            <person name="Burguener G."/>
            <person name="Darino M."/>
            <person name="Turjanski A."/>
            <person name="Kreff E."/>
            <person name="Dieguez M.J."/>
            <person name="Sacco F."/>
        </authorList>
    </citation>
    <scope>NUCLEOTIDE SEQUENCE [LARGE SCALE GENOMIC DNA]</scope>
    <source>
        <strain evidence="2 3">RO10H11247</strain>
    </source>
</reference>
<comment type="caution">
    <text evidence="2">The sequence shown here is derived from an EMBL/GenBank/DDBJ whole genome shotgun (WGS) entry which is preliminary data.</text>
</comment>
<evidence type="ECO:0000313" key="2">
    <source>
        <dbReference type="EMBL" id="KNZ50158.1"/>
    </source>
</evidence>
<feature type="compositionally biased region" description="Polar residues" evidence="1">
    <location>
        <begin position="193"/>
        <end position="212"/>
    </location>
</feature>
<feature type="compositionally biased region" description="Basic and acidic residues" evidence="1">
    <location>
        <begin position="351"/>
        <end position="385"/>
    </location>
</feature>
<evidence type="ECO:0000256" key="1">
    <source>
        <dbReference type="SAM" id="MobiDB-lite"/>
    </source>
</evidence>
<dbReference type="OrthoDB" id="10663150at2759"/>
<gene>
    <name evidence="2" type="ORF">VP01_4576g3</name>
</gene>
<dbReference type="Proteomes" id="UP000037035">
    <property type="component" value="Unassembled WGS sequence"/>
</dbReference>
<dbReference type="AlphaFoldDB" id="A0A0L6UNN3"/>
<dbReference type="EMBL" id="LAVV01009697">
    <property type="protein sequence ID" value="KNZ50158.1"/>
    <property type="molecule type" value="Genomic_DNA"/>
</dbReference>
<proteinExistence type="predicted"/>
<feature type="region of interest" description="Disordered" evidence="1">
    <location>
        <begin position="103"/>
        <end position="314"/>
    </location>
</feature>
<name>A0A0L6UNN3_9BASI</name>
<feature type="compositionally biased region" description="Low complexity" evidence="1">
    <location>
        <begin position="275"/>
        <end position="294"/>
    </location>
</feature>
<accession>A0A0L6UNN3</accession>
<dbReference type="STRING" id="27349.A0A0L6UNN3"/>
<protein>
    <submittedName>
        <fullName evidence="2">Uncharacterized protein</fullName>
    </submittedName>
</protein>
<feature type="compositionally biased region" description="Polar residues" evidence="1">
    <location>
        <begin position="222"/>
        <end position="240"/>
    </location>
</feature>
<dbReference type="VEuPathDB" id="FungiDB:VP01_4576g3"/>
<feature type="compositionally biased region" description="Basic and acidic residues" evidence="1">
    <location>
        <begin position="326"/>
        <end position="344"/>
    </location>
</feature>
<organism evidence="2 3">
    <name type="scientific">Puccinia sorghi</name>
    <dbReference type="NCBI Taxonomy" id="27349"/>
    <lineage>
        <taxon>Eukaryota</taxon>
        <taxon>Fungi</taxon>
        <taxon>Dikarya</taxon>
        <taxon>Basidiomycota</taxon>
        <taxon>Pucciniomycotina</taxon>
        <taxon>Pucciniomycetes</taxon>
        <taxon>Pucciniales</taxon>
        <taxon>Pucciniaceae</taxon>
        <taxon>Puccinia</taxon>
    </lineage>
</organism>
<evidence type="ECO:0000313" key="3">
    <source>
        <dbReference type="Proteomes" id="UP000037035"/>
    </source>
</evidence>